<dbReference type="PROSITE" id="PS00893">
    <property type="entry name" value="NUDIX_BOX"/>
    <property type="match status" value="1"/>
</dbReference>
<evidence type="ECO:0000313" key="4">
    <source>
        <dbReference type="EMBL" id="MDB2294150.1"/>
    </source>
</evidence>
<dbReference type="CDD" id="cd04699">
    <property type="entry name" value="NUDIX_MutT_Nudt1"/>
    <property type="match status" value="1"/>
</dbReference>
<evidence type="ECO:0000256" key="1">
    <source>
        <dbReference type="ARBA" id="ARBA00001946"/>
    </source>
</evidence>
<accession>A0ABT4Z7T7</accession>
<dbReference type="InterPro" id="IPR015797">
    <property type="entry name" value="NUDIX_hydrolase-like_dom_sf"/>
</dbReference>
<dbReference type="EMBL" id="JAQLUK010000058">
    <property type="protein sequence ID" value="MDB2294150.1"/>
    <property type="molecule type" value="Genomic_DNA"/>
</dbReference>
<protein>
    <submittedName>
        <fullName evidence="4">NUDIX domain-containing protein</fullName>
    </submittedName>
</protein>
<proteinExistence type="predicted"/>
<dbReference type="RefSeq" id="WP_271970624.1">
    <property type="nucleotide sequence ID" value="NZ_JAQLUK010000058.1"/>
</dbReference>
<organism evidence="4 5">
    <name type="scientific">Halorubrum ezzemoulense</name>
    <name type="common">Halorubrum chaoviator</name>
    <dbReference type="NCBI Taxonomy" id="337243"/>
    <lineage>
        <taxon>Archaea</taxon>
        <taxon>Methanobacteriati</taxon>
        <taxon>Methanobacteriota</taxon>
        <taxon>Stenosarchaea group</taxon>
        <taxon>Halobacteria</taxon>
        <taxon>Halobacteriales</taxon>
        <taxon>Haloferacaceae</taxon>
        <taxon>Halorubrum</taxon>
    </lineage>
</organism>
<dbReference type="InterPro" id="IPR000086">
    <property type="entry name" value="NUDIX_hydrolase_dom"/>
</dbReference>
<dbReference type="SUPFAM" id="SSF55811">
    <property type="entry name" value="Nudix"/>
    <property type="match status" value="1"/>
</dbReference>
<sequence>MTDDLLCATVSVRGVIHNADGHILVVQRSTDQDWELPGGRLSRGESPRQGLRREIHEETGLDVEVAEIVKANSWVNTADEGRFAVHYDCGQTDGSVELSDEHVDSKWVRPEKTEQLLCEPQIAAVHIAMTESAAGSRAIDRSSLASN</sequence>
<evidence type="ECO:0000256" key="2">
    <source>
        <dbReference type="ARBA" id="ARBA00022801"/>
    </source>
</evidence>
<dbReference type="Pfam" id="PF00293">
    <property type="entry name" value="NUDIX"/>
    <property type="match status" value="1"/>
</dbReference>
<dbReference type="InterPro" id="IPR020476">
    <property type="entry name" value="Nudix_hydrolase"/>
</dbReference>
<comment type="cofactor">
    <cofactor evidence="1">
        <name>Mg(2+)</name>
        <dbReference type="ChEBI" id="CHEBI:18420"/>
    </cofactor>
</comment>
<dbReference type="InterPro" id="IPR020084">
    <property type="entry name" value="NUDIX_hydrolase_CS"/>
</dbReference>
<name>A0ABT4Z7T7_HALEZ</name>
<gene>
    <name evidence="4" type="ORF">PM085_18170</name>
</gene>
<dbReference type="Proteomes" id="UP001210528">
    <property type="component" value="Unassembled WGS sequence"/>
</dbReference>
<dbReference type="PANTHER" id="PTHR43046:SF16">
    <property type="entry name" value="ADP-RIBOSE PYROPHOSPHATASE YJHB-RELATED"/>
    <property type="match status" value="1"/>
</dbReference>
<dbReference type="PANTHER" id="PTHR43046">
    <property type="entry name" value="GDP-MANNOSE MANNOSYL HYDROLASE"/>
    <property type="match status" value="1"/>
</dbReference>
<dbReference type="Gene3D" id="3.90.79.10">
    <property type="entry name" value="Nucleoside Triphosphate Pyrophosphohydrolase"/>
    <property type="match status" value="1"/>
</dbReference>
<dbReference type="PROSITE" id="PS51462">
    <property type="entry name" value="NUDIX"/>
    <property type="match status" value="1"/>
</dbReference>
<evidence type="ECO:0000313" key="5">
    <source>
        <dbReference type="Proteomes" id="UP001210528"/>
    </source>
</evidence>
<comment type="caution">
    <text evidence="4">The sequence shown here is derived from an EMBL/GenBank/DDBJ whole genome shotgun (WGS) entry which is preliminary data.</text>
</comment>
<evidence type="ECO:0000259" key="3">
    <source>
        <dbReference type="PROSITE" id="PS51462"/>
    </source>
</evidence>
<dbReference type="PRINTS" id="PR00502">
    <property type="entry name" value="NUDIXFAMILY"/>
</dbReference>
<keyword evidence="2" id="KW-0378">Hydrolase</keyword>
<feature type="domain" description="Nudix hydrolase" evidence="3">
    <location>
        <begin position="7"/>
        <end position="131"/>
    </location>
</feature>
<keyword evidence="5" id="KW-1185">Reference proteome</keyword>
<reference evidence="4 5" key="1">
    <citation type="submission" date="2023-01" db="EMBL/GenBank/DDBJ databases">
        <title>Halorubrum ezzemoulense from Santa Pola, Spain.</title>
        <authorList>
            <person name="Feng Y."/>
            <person name="Louyakis A.S."/>
            <person name="Gogarten J.P."/>
        </authorList>
    </citation>
    <scope>NUCLEOTIDE SEQUENCE [LARGE SCALE GENOMIC DNA]</scope>
    <source>
        <strain evidence="4 5">AMM015</strain>
    </source>
</reference>